<comment type="caution">
    <text evidence="1">The sequence shown here is derived from an EMBL/GenBank/DDBJ whole genome shotgun (WGS) entry which is preliminary data.</text>
</comment>
<evidence type="ECO:0000313" key="1">
    <source>
        <dbReference type="EMBL" id="KAK2161166.1"/>
    </source>
</evidence>
<dbReference type="Proteomes" id="UP001208570">
    <property type="component" value="Unassembled WGS sequence"/>
</dbReference>
<dbReference type="EMBL" id="JAODUP010000120">
    <property type="protein sequence ID" value="KAK2161166.1"/>
    <property type="molecule type" value="Genomic_DNA"/>
</dbReference>
<evidence type="ECO:0000313" key="2">
    <source>
        <dbReference type="Proteomes" id="UP001208570"/>
    </source>
</evidence>
<name>A0AAD9JYB6_9ANNE</name>
<reference evidence="1" key="1">
    <citation type="journal article" date="2023" name="Mol. Biol. Evol.">
        <title>Third-Generation Sequencing Reveals the Adaptive Role of the Epigenome in Three Deep-Sea Polychaetes.</title>
        <authorList>
            <person name="Perez M."/>
            <person name="Aroh O."/>
            <person name="Sun Y."/>
            <person name="Lan Y."/>
            <person name="Juniper S.K."/>
            <person name="Young C.R."/>
            <person name="Angers B."/>
            <person name="Qian P.Y."/>
        </authorList>
    </citation>
    <scope>NUCLEOTIDE SEQUENCE</scope>
    <source>
        <strain evidence="1">P08H-3</strain>
    </source>
</reference>
<protein>
    <submittedName>
        <fullName evidence="1">Uncharacterized protein</fullName>
    </submittedName>
</protein>
<keyword evidence="2" id="KW-1185">Reference proteome</keyword>
<sequence>MEGYPETILTCMTQHPEFVANYLYSWMLLTCTVAVSPPGSMSTGVPTT</sequence>
<dbReference type="AlphaFoldDB" id="A0AAD9JYB6"/>
<proteinExistence type="predicted"/>
<accession>A0AAD9JYB6</accession>
<organism evidence="1 2">
    <name type="scientific">Paralvinella palmiformis</name>
    <dbReference type="NCBI Taxonomy" id="53620"/>
    <lineage>
        <taxon>Eukaryota</taxon>
        <taxon>Metazoa</taxon>
        <taxon>Spiralia</taxon>
        <taxon>Lophotrochozoa</taxon>
        <taxon>Annelida</taxon>
        <taxon>Polychaeta</taxon>
        <taxon>Sedentaria</taxon>
        <taxon>Canalipalpata</taxon>
        <taxon>Terebellida</taxon>
        <taxon>Terebelliformia</taxon>
        <taxon>Alvinellidae</taxon>
        <taxon>Paralvinella</taxon>
    </lineage>
</organism>
<gene>
    <name evidence="1" type="ORF">LSH36_120g03026</name>
</gene>